<gene>
    <name evidence="1" type="ORF">Q3C12_25720</name>
</gene>
<dbReference type="RefSeq" id="WP_302880711.1">
    <property type="nucleotide sequence ID" value="NZ_JAUMKJ010000040.1"/>
</dbReference>
<name>A0ABT8VHF5_9BACL</name>
<sequence>MKFVQHKQFVNRSEFQVNEFLRSIPAEDIVQVSFHVHVNGNSADEWVSIFYKEEDREEQDCPACGGSGFSGIVALFGNGYDAVCDHCGGYRKIPRQDGGENL</sequence>
<evidence type="ECO:0000313" key="2">
    <source>
        <dbReference type="Proteomes" id="UP001168883"/>
    </source>
</evidence>
<dbReference type="EMBL" id="JAUMKJ010000040">
    <property type="protein sequence ID" value="MDO3680412.1"/>
    <property type="molecule type" value="Genomic_DNA"/>
</dbReference>
<comment type="caution">
    <text evidence="1">The sequence shown here is derived from an EMBL/GenBank/DDBJ whole genome shotgun (WGS) entry which is preliminary data.</text>
</comment>
<evidence type="ECO:0000313" key="1">
    <source>
        <dbReference type="EMBL" id="MDO3680412.1"/>
    </source>
</evidence>
<dbReference type="Gene3D" id="6.20.20.10">
    <property type="match status" value="1"/>
</dbReference>
<reference evidence="1" key="1">
    <citation type="submission" date="2023-07" db="EMBL/GenBank/DDBJ databases">
        <authorList>
            <person name="Aktuganov G."/>
            <person name="Boyko T."/>
            <person name="Delegan Y."/>
            <person name="Galimzianova N."/>
            <person name="Gilvanova E."/>
            <person name="Korobov V."/>
            <person name="Kuzmina L."/>
            <person name="Melentiev A."/>
            <person name="Milman P."/>
            <person name="Ryabova A."/>
            <person name="Stupak E."/>
            <person name="Yasakov T."/>
            <person name="Zharikova N."/>
            <person name="Zhurenko E."/>
        </authorList>
    </citation>
    <scope>NUCLEOTIDE SEQUENCE</scope>
    <source>
        <strain evidence="1">IB-739</strain>
    </source>
</reference>
<organism evidence="1 2">
    <name type="scientific">Paenibacillus ehimensis</name>
    <dbReference type="NCBI Taxonomy" id="79264"/>
    <lineage>
        <taxon>Bacteria</taxon>
        <taxon>Bacillati</taxon>
        <taxon>Bacillota</taxon>
        <taxon>Bacilli</taxon>
        <taxon>Bacillales</taxon>
        <taxon>Paenibacillaceae</taxon>
        <taxon>Paenibacillus</taxon>
    </lineage>
</organism>
<accession>A0ABT8VHF5</accession>
<dbReference type="Proteomes" id="UP001168883">
    <property type="component" value="Unassembled WGS sequence"/>
</dbReference>
<keyword evidence="2" id="KW-1185">Reference proteome</keyword>
<protein>
    <submittedName>
        <fullName evidence="1">Uncharacterized protein</fullName>
    </submittedName>
</protein>
<proteinExistence type="predicted"/>